<dbReference type="InterPro" id="IPR038887">
    <property type="entry name" value="Nus1/NgBR"/>
</dbReference>
<dbReference type="STRING" id="4533.J3LAK6"/>
<dbReference type="OMA" id="GMFMECL"/>
<dbReference type="PANTHER" id="PTHR21528">
    <property type="entry name" value="DEHYDRODOLICHYL DIPHOSPHATE SYNTHASE COMPLEX SUBUNIT NUS1"/>
    <property type="match status" value="1"/>
</dbReference>
<feature type="transmembrane region" description="Helical" evidence="1">
    <location>
        <begin position="26"/>
        <end position="52"/>
    </location>
</feature>
<dbReference type="Gene3D" id="3.40.1180.10">
    <property type="entry name" value="Decaprenyl diphosphate synthase-like"/>
    <property type="match status" value="1"/>
</dbReference>
<dbReference type="Gramene" id="OB02G16730.1">
    <property type="protein sequence ID" value="OB02G16730.1"/>
    <property type="gene ID" value="OB02G16730"/>
</dbReference>
<dbReference type="UniPathway" id="UPA00378"/>
<dbReference type="AlphaFoldDB" id="J3LAK6"/>
<dbReference type="HOGENOM" id="CLU_070447_1_0_1"/>
<accession>J3LAK6</accession>
<dbReference type="PANTHER" id="PTHR21528:SF6">
    <property type="entry name" value="DITRANS,POLYCIS-POLYPRENYL DIPHOSPHATE SYNTHASE [(2E,6E)-FARNESYLDIPHOSPHATE SPECIFIC]"/>
    <property type="match status" value="1"/>
</dbReference>
<dbReference type="GO" id="GO:0005789">
    <property type="term" value="C:endoplasmic reticulum membrane"/>
    <property type="evidence" value="ECO:0007669"/>
    <property type="project" value="TreeGrafter"/>
</dbReference>
<evidence type="ECO:0000313" key="3">
    <source>
        <dbReference type="Proteomes" id="UP000006038"/>
    </source>
</evidence>
<dbReference type="Proteomes" id="UP000006038">
    <property type="component" value="Unassembled WGS sequence"/>
</dbReference>
<name>J3LAK6_ORYBR</name>
<protein>
    <submittedName>
        <fullName evidence="2">Uncharacterized protein</fullName>
    </submittedName>
</protein>
<dbReference type="EnsemblPlants" id="OB02G16730.1">
    <property type="protein sequence ID" value="OB02G16730.1"/>
    <property type="gene ID" value="OB02G16730"/>
</dbReference>
<proteinExistence type="predicted"/>
<keyword evidence="1" id="KW-0472">Membrane</keyword>
<keyword evidence="1" id="KW-0812">Transmembrane</keyword>
<keyword evidence="3" id="KW-1185">Reference proteome</keyword>
<sequence length="272" mass="30984">MKLYFLLHQCVFLVHSYFYLHQCRSWASMIVKLIFGSLWCLVHLVISLFGLLSHLRNNLECYLISFKLLPKYENLLLERLQYLGIVVDSGEAKNALKVKQLLHWFSTLGIKYLVLYDIEGVLKELLQPGIEASRDENPRNSLDVFAETKASMCSREGMLIECLSGCDGKEAIAKAANLLYSACCNSGKSCKFVFTEADMTNVLKVLGSGGPEPDLLLVYGPGRCHLGFPAWRLRYTEIMYMGSLESMKYGSVLKALYQFQHKYQNYAKILRT</sequence>
<evidence type="ECO:0000313" key="2">
    <source>
        <dbReference type="EnsemblPlants" id="OB02G16730.1"/>
    </source>
</evidence>
<evidence type="ECO:0000256" key="1">
    <source>
        <dbReference type="SAM" id="Phobius"/>
    </source>
</evidence>
<dbReference type="eggNOG" id="KOG2818">
    <property type="taxonomic scope" value="Eukaryota"/>
</dbReference>
<dbReference type="GO" id="GO:0045547">
    <property type="term" value="F:ditrans,polycis-polyprenyl diphosphate synthase [(2E,6E)-farnesyl diphosphate specific] activity"/>
    <property type="evidence" value="ECO:0007669"/>
    <property type="project" value="TreeGrafter"/>
</dbReference>
<organism evidence="2">
    <name type="scientific">Oryza brachyantha</name>
    <name type="common">malo sina</name>
    <dbReference type="NCBI Taxonomy" id="4533"/>
    <lineage>
        <taxon>Eukaryota</taxon>
        <taxon>Viridiplantae</taxon>
        <taxon>Streptophyta</taxon>
        <taxon>Embryophyta</taxon>
        <taxon>Tracheophyta</taxon>
        <taxon>Spermatophyta</taxon>
        <taxon>Magnoliopsida</taxon>
        <taxon>Liliopsida</taxon>
        <taxon>Poales</taxon>
        <taxon>Poaceae</taxon>
        <taxon>BOP clade</taxon>
        <taxon>Oryzoideae</taxon>
        <taxon>Oryzeae</taxon>
        <taxon>Oryzinae</taxon>
        <taxon>Oryza</taxon>
    </lineage>
</organism>
<dbReference type="SUPFAM" id="SSF64005">
    <property type="entry name" value="Undecaprenyl diphosphate synthase"/>
    <property type="match status" value="1"/>
</dbReference>
<dbReference type="GO" id="GO:1904423">
    <property type="term" value="C:dehydrodolichyl diphosphate synthase complex"/>
    <property type="evidence" value="ECO:0007669"/>
    <property type="project" value="InterPro"/>
</dbReference>
<reference evidence="2" key="1">
    <citation type="submission" date="2013-04" db="UniProtKB">
        <authorList>
            <consortium name="EnsemblPlants"/>
        </authorList>
    </citation>
    <scope>IDENTIFICATION</scope>
</reference>
<dbReference type="InterPro" id="IPR036424">
    <property type="entry name" value="UPP_synth-like_sf"/>
</dbReference>
<keyword evidence="1" id="KW-1133">Transmembrane helix</keyword>